<feature type="region of interest" description="Disordered" evidence="1">
    <location>
        <begin position="210"/>
        <end position="241"/>
    </location>
</feature>
<dbReference type="Pfam" id="PF14223">
    <property type="entry name" value="Retrotran_gag_2"/>
    <property type="match status" value="1"/>
</dbReference>
<dbReference type="AlphaFoldDB" id="A0A8T3C726"/>
<organism evidence="2 3">
    <name type="scientific">Dendrobium nobile</name>
    <name type="common">Orchid</name>
    <dbReference type="NCBI Taxonomy" id="94219"/>
    <lineage>
        <taxon>Eukaryota</taxon>
        <taxon>Viridiplantae</taxon>
        <taxon>Streptophyta</taxon>
        <taxon>Embryophyta</taxon>
        <taxon>Tracheophyta</taxon>
        <taxon>Spermatophyta</taxon>
        <taxon>Magnoliopsida</taxon>
        <taxon>Liliopsida</taxon>
        <taxon>Asparagales</taxon>
        <taxon>Orchidaceae</taxon>
        <taxon>Epidendroideae</taxon>
        <taxon>Malaxideae</taxon>
        <taxon>Dendrobiinae</taxon>
        <taxon>Dendrobium</taxon>
    </lineage>
</organism>
<dbReference type="OrthoDB" id="784788at2759"/>
<proteinExistence type="predicted"/>
<accession>A0A8T3C726</accession>
<protein>
    <recommendedName>
        <fullName evidence="4">DUF4219 domain-containing protein</fullName>
    </recommendedName>
</protein>
<evidence type="ECO:0000256" key="1">
    <source>
        <dbReference type="SAM" id="MobiDB-lite"/>
    </source>
</evidence>
<evidence type="ECO:0000313" key="2">
    <source>
        <dbReference type="EMBL" id="KAI0526922.1"/>
    </source>
</evidence>
<name>A0A8T3C726_DENNO</name>
<evidence type="ECO:0000313" key="3">
    <source>
        <dbReference type="Proteomes" id="UP000829196"/>
    </source>
</evidence>
<evidence type="ECO:0008006" key="4">
    <source>
        <dbReference type="Google" id="ProtNLM"/>
    </source>
</evidence>
<dbReference type="EMBL" id="JAGYWB010000003">
    <property type="protein sequence ID" value="KAI0526922.1"/>
    <property type="molecule type" value="Genomic_DNA"/>
</dbReference>
<dbReference type="Proteomes" id="UP000829196">
    <property type="component" value="Unassembled WGS sequence"/>
</dbReference>
<keyword evidence="3" id="KW-1185">Reference proteome</keyword>
<dbReference type="PANTHER" id="PTHR35317:SF35">
    <property type="entry name" value="DUF4219 DOMAIN-CONTAINING PROTEIN"/>
    <property type="match status" value="1"/>
</dbReference>
<reference evidence="2" key="1">
    <citation type="journal article" date="2022" name="Front. Genet.">
        <title>Chromosome-Scale Assembly of the Dendrobium nobile Genome Provides Insights Into the Molecular Mechanism of the Biosynthesis of the Medicinal Active Ingredient of Dendrobium.</title>
        <authorList>
            <person name="Xu Q."/>
            <person name="Niu S.-C."/>
            <person name="Li K.-L."/>
            <person name="Zheng P.-J."/>
            <person name="Zhang X.-J."/>
            <person name="Jia Y."/>
            <person name="Liu Y."/>
            <person name="Niu Y.-X."/>
            <person name="Yu L.-H."/>
            <person name="Chen D.-F."/>
            <person name="Zhang G.-Q."/>
        </authorList>
    </citation>
    <scope>NUCLEOTIDE SEQUENCE</scope>
    <source>
        <tissue evidence="2">Leaf</tissue>
    </source>
</reference>
<sequence>MAISTSSQPLIPIFNGEKYEFWSIKMKTLFKSQDLWDLVVNGVQIGEDEGRNNDNKKKDSKALFFIQQAMDDSVFSRISMAETSKEAWDILEKEFQGSLRVKTVKLQSMRRDFETMNMNEGEGVQTYLSRVSTIVNKMRSFGEQISDEKVVSKVLRSLPTNFEHVVAAIEESKDLAVYSFDEMMSSLMSHEERINRRELKTVEKAFQVKETSISGNKEGGRGRGAGSSYRGRGGRGAFRGRGSYGDKDQVEVKSNVIIVRSLAILRQIVGTNKGTKKAKIKCSVNFARSLDIQKIDVGPNKNKPMLQRRQLIKIIFL</sequence>
<comment type="caution">
    <text evidence="2">The sequence shown here is derived from an EMBL/GenBank/DDBJ whole genome shotgun (WGS) entry which is preliminary data.</text>
</comment>
<gene>
    <name evidence="2" type="ORF">KFK09_002516</name>
</gene>
<dbReference type="PANTHER" id="PTHR35317">
    <property type="entry name" value="OS04G0629600 PROTEIN"/>
    <property type="match status" value="1"/>
</dbReference>